<gene>
    <name evidence="1" type="ORF">P4826_18885</name>
</gene>
<sequence length="165" mass="17028">MTGRDLVTLQILEHVALIQSYPGGDSSIEPASVAAPLGRAVLAATLRHDPPTPLELEHAIEQIEDALMPLRAQVAGARLVFANAALHALARAGAGANGSAPGADITLDMVDVETLFTRLAARANGRPATQDCLPTDPASSAALLVAREVLHHWGLGALTVRDAAA</sequence>
<dbReference type="RefSeq" id="WP_317701878.1">
    <property type="nucleotide sequence ID" value="NZ_CP136921.1"/>
</dbReference>
<evidence type="ECO:0000313" key="2">
    <source>
        <dbReference type="Proteomes" id="UP001303211"/>
    </source>
</evidence>
<keyword evidence="2" id="KW-1185">Reference proteome</keyword>
<proteinExistence type="predicted"/>
<dbReference type="Proteomes" id="UP001303211">
    <property type="component" value="Chromosome"/>
</dbReference>
<accession>A0ABZ0J4L0</accession>
<dbReference type="EMBL" id="CP136921">
    <property type="protein sequence ID" value="WOO32417.1"/>
    <property type="molecule type" value="Genomic_DNA"/>
</dbReference>
<name>A0ABZ0J4L0_9BURK</name>
<evidence type="ECO:0000313" key="1">
    <source>
        <dbReference type="EMBL" id="WOO32417.1"/>
    </source>
</evidence>
<protein>
    <submittedName>
        <fullName evidence="1">Uncharacterized protein</fullName>
    </submittedName>
</protein>
<reference evidence="1 2" key="1">
    <citation type="submission" date="2023-03" db="EMBL/GenBank/DDBJ databases">
        <title>Diaphorobacter basophil sp. nov., isolated from a sewage-treatment plant.</title>
        <authorList>
            <person name="Yang K."/>
        </authorList>
    </citation>
    <scope>NUCLEOTIDE SEQUENCE [LARGE SCALE GENOMIC DNA]</scope>
    <source>
        <strain evidence="1 2">Y-1</strain>
    </source>
</reference>
<organism evidence="1 2">
    <name type="scientific">Diaphorobacter limosus</name>
    <dbReference type="NCBI Taxonomy" id="3036128"/>
    <lineage>
        <taxon>Bacteria</taxon>
        <taxon>Pseudomonadati</taxon>
        <taxon>Pseudomonadota</taxon>
        <taxon>Betaproteobacteria</taxon>
        <taxon>Burkholderiales</taxon>
        <taxon>Comamonadaceae</taxon>
        <taxon>Diaphorobacter</taxon>
    </lineage>
</organism>